<feature type="chain" id="PRO_5031239432" evidence="1">
    <location>
        <begin position="22"/>
        <end position="260"/>
    </location>
</feature>
<name>A0A7X4H6R0_9BURK</name>
<accession>A0A7X4H6R0</accession>
<feature type="signal peptide" evidence="1">
    <location>
        <begin position="1"/>
        <end position="21"/>
    </location>
</feature>
<keyword evidence="1" id="KW-0732">Signal</keyword>
<dbReference type="Proteomes" id="UP000450676">
    <property type="component" value="Unassembled WGS sequence"/>
</dbReference>
<proteinExistence type="predicted"/>
<evidence type="ECO:0000313" key="2">
    <source>
        <dbReference type="EMBL" id="MYN05751.1"/>
    </source>
</evidence>
<dbReference type="AlphaFoldDB" id="A0A7X4H6R0"/>
<comment type="caution">
    <text evidence="2">The sequence shown here is derived from an EMBL/GenBank/DDBJ whole genome shotgun (WGS) entry which is preliminary data.</text>
</comment>
<organism evidence="2 3">
    <name type="scientific">Pseudoduganella aquatica</name>
    <dbReference type="NCBI Taxonomy" id="2660641"/>
    <lineage>
        <taxon>Bacteria</taxon>
        <taxon>Pseudomonadati</taxon>
        <taxon>Pseudomonadota</taxon>
        <taxon>Betaproteobacteria</taxon>
        <taxon>Burkholderiales</taxon>
        <taxon>Oxalobacteraceae</taxon>
        <taxon>Telluria group</taxon>
        <taxon>Pseudoduganella</taxon>
    </lineage>
</organism>
<dbReference type="RefSeq" id="WP_161070154.1">
    <property type="nucleotide sequence ID" value="NZ_WWCU01000001.1"/>
</dbReference>
<dbReference type="EMBL" id="WWCU01000001">
    <property type="protein sequence ID" value="MYN05751.1"/>
    <property type="molecule type" value="Genomic_DNA"/>
</dbReference>
<gene>
    <name evidence="2" type="ORF">GTP77_00190</name>
</gene>
<reference evidence="2 3" key="1">
    <citation type="submission" date="2019-12" db="EMBL/GenBank/DDBJ databases">
        <title>Novel species isolated from a subtropical stream in China.</title>
        <authorList>
            <person name="Lu H."/>
        </authorList>
    </citation>
    <scope>NUCLEOTIDE SEQUENCE [LARGE SCALE GENOMIC DNA]</scope>
    <source>
        <strain evidence="2 3">FT127W</strain>
    </source>
</reference>
<evidence type="ECO:0000313" key="3">
    <source>
        <dbReference type="Proteomes" id="UP000450676"/>
    </source>
</evidence>
<sequence length="260" mass="26811">MKNSQQCLPLCCSALILVATATLLPGCGGGAGGPEQQQAGVAASDVAAYAATLAYCGSQEPGGSGASADSFEVTWPTHSGPTDYDVNAIVSPAGYINPTGPAQRLQVDIHDYRGAKDTVLKAAYIEPAWKMGIAFQPALAPKSVACVASLGKLTPIPKGGYTLAWRSKWASAVPVERVPGAVFDGFELVSNFSPANATVFFVMAKSRIASTAGASICYLAPTSQQWDCAAASVNDLGTNWSFNRLSSQEGVYVLTVPGIG</sequence>
<evidence type="ECO:0000256" key="1">
    <source>
        <dbReference type="SAM" id="SignalP"/>
    </source>
</evidence>
<protein>
    <submittedName>
        <fullName evidence="2">Uncharacterized protein</fullName>
    </submittedName>
</protein>
<keyword evidence="3" id="KW-1185">Reference proteome</keyword>